<proteinExistence type="predicted"/>
<dbReference type="EMBL" id="SNWR01000002">
    <property type="protein sequence ID" value="TDO32690.1"/>
    <property type="molecule type" value="Genomic_DNA"/>
</dbReference>
<dbReference type="OrthoDB" id="5181063at2"/>
<evidence type="ECO:0000313" key="4">
    <source>
        <dbReference type="Proteomes" id="UP000294901"/>
    </source>
</evidence>
<evidence type="ECO:0000256" key="1">
    <source>
        <dbReference type="SAM" id="MobiDB-lite"/>
    </source>
</evidence>
<protein>
    <submittedName>
        <fullName evidence="3">Sporulation and spore germination protein</fullName>
    </submittedName>
</protein>
<sequence>MRRACGIATTTVFLLGGCGVGAQDEPHVVDLPRQALTSPGQGTSEPVGDVAQVICLVRDENLVQQVRRTRSYPTPQAQLDSLVTGPTAEERNAGLTTVLSGVKLTARGITGAQAAVEFPDAGEGRARNDKILAYAQVVCTLTARPDVAEVRFTRDGQRLEVPRSDGTLTSAPLRSSDYADMLQPG</sequence>
<evidence type="ECO:0000259" key="2">
    <source>
        <dbReference type="SMART" id="SM00909"/>
    </source>
</evidence>
<dbReference type="Pfam" id="PF10646">
    <property type="entry name" value="Germane"/>
    <property type="match status" value="1"/>
</dbReference>
<organism evidence="3 4">
    <name type="scientific">Paractinoplanes brasiliensis</name>
    <dbReference type="NCBI Taxonomy" id="52695"/>
    <lineage>
        <taxon>Bacteria</taxon>
        <taxon>Bacillati</taxon>
        <taxon>Actinomycetota</taxon>
        <taxon>Actinomycetes</taxon>
        <taxon>Micromonosporales</taxon>
        <taxon>Micromonosporaceae</taxon>
        <taxon>Paractinoplanes</taxon>
    </lineage>
</organism>
<name>A0A4R6JAI1_9ACTN</name>
<dbReference type="InterPro" id="IPR019606">
    <property type="entry name" value="GerMN"/>
</dbReference>
<dbReference type="RefSeq" id="WP_133878625.1">
    <property type="nucleotide sequence ID" value="NZ_BOMD01000108.1"/>
</dbReference>
<feature type="domain" description="GerMN" evidence="2">
    <location>
        <begin position="75"/>
        <end position="163"/>
    </location>
</feature>
<dbReference type="AlphaFoldDB" id="A0A4R6JAI1"/>
<accession>A0A4R6JAI1</accession>
<dbReference type="Proteomes" id="UP000294901">
    <property type="component" value="Unassembled WGS sequence"/>
</dbReference>
<gene>
    <name evidence="3" type="ORF">C8E87_8161</name>
</gene>
<dbReference type="SMART" id="SM00909">
    <property type="entry name" value="Germane"/>
    <property type="match status" value="1"/>
</dbReference>
<comment type="caution">
    <text evidence="3">The sequence shown here is derived from an EMBL/GenBank/DDBJ whole genome shotgun (WGS) entry which is preliminary data.</text>
</comment>
<evidence type="ECO:0000313" key="3">
    <source>
        <dbReference type="EMBL" id="TDO32690.1"/>
    </source>
</evidence>
<dbReference type="PROSITE" id="PS51257">
    <property type="entry name" value="PROKAR_LIPOPROTEIN"/>
    <property type="match status" value="1"/>
</dbReference>
<feature type="region of interest" description="Disordered" evidence="1">
    <location>
        <begin position="162"/>
        <end position="185"/>
    </location>
</feature>
<keyword evidence="4" id="KW-1185">Reference proteome</keyword>
<reference evidence="3 4" key="1">
    <citation type="submission" date="2019-03" db="EMBL/GenBank/DDBJ databases">
        <title>Sequencing the genomes of 1000 actinobacteria strains.</title>
        <authorList>
            <person name="Klenk H.-P."/>
        </authorList>
    </citation>
    <scope>NUCLEOTIDE SEQUENCE [LARGE SCALE GENOMIC DNA]</scope>
    <source>
        <strain evidence="3 4">DSM 43805</strain>
    </source>
</reference>